<dbReference type="EMBL" id="ML979135">
    <property type="protein sequence ID" value="KAF1916075.1"/>
    <property type="molecule type" value="Genomic_DNA"/>
</dbReference>
<dbReference type="FunFam" id="3.40.50.300:FF:006099">
    <property type="entry name" value="Uncharacterized protein"/>
    <property type="match status" value="1"/>
</dbReference>
<keyword evidence="2" id="KW-0813">Transport</keyword>
<proteinExistence type="predicted"/>
<keyword evidence="7 9" id="KW-0472">Membrane</keyword>
<evidence type="ECO:0000259" key="10">
    <source>
        <dbReference type="PROSITE" id="PS50893"/>
    </source>
</evidence>
<dbReference type="InterPro" id="IPR043926">
    <property type="entry name" value="ABCG_dom"/>
</dbReference>
<evidence type="ECO:0000256" key="9">
    <source>
        <dbReference type="SAM" id="Phobius"/>
    </source>
</evidence>
<keyword evidence="3 9" id="KW-0812">Transmembrane</keyword>
<organism evidence="11 12">
    <name type="scientific">Ampelomyces quisqualis</name>
    <name type="common">Powdery mildew agent</name>
    <dbReference type="NCBI Taxonomy" id="50730"/>
    <lineage>
        <taxon>Eukaryota</taxon>
        <taxon>Fungi</taxon>
        <taxon>Dikarya</taxon>
        <taxon>Ascomycota</taxon>
        <taxon>Pezizomycotina</taxon>
        <taxon>Dothideomycetes</taxon>
        <taxon>Pleosporomycetidae</taxon>
        <taxon>Pleosporales</taxon>
        <taxon>Pleosporineae</taxon>
        <taxon>Phaeosphaeriaceae</taxon>
        <taxon>Ampelomyces</taxon>
    </lineage>
</organism>
<dbReference type="GO" id="GO:0016020">
    <property type="term" value="C:membrane"/>
    <property type="evidence" value="ECO:0007669"/>
    <property type="project" value="UniProtKB-SubCell"/>
</dbReference>
<feature type="transmembrane region" description="Helical" evidence="9">
    <location>
        <begin position="1167"/>
        <end position="1187"/>
    </location>
</feature>
<feature type="transmembrane region" description="Helical" evidence="9">
    <location>
        <begin position="454"/>
        <end position="473"/>
    </location>
</feature>
<dbReference type="OrthoDB" id="66620at2759"/>
<reference evidence="11" key="1">
    <citation type="journal article" date="2020" name="Stud. Mycol.">
        <title>101 Dothideomycetes genomes: a test case for predicting lifestyles and emergence of pathogens.</title>
        <authorList>
            <person name="Haridas S."/>
            <person name="Albert R."/>
            <person name="Binder M."/>
            <person name="Bloem J."/>
            <person name="Labutti K."/>
            <person name="Salamov A."/>
            <person name="Andreopoulos B."/>
            <person name="Baker S."/>
            <person name="Barry K."/>
            <person name="Bills G."/>
            <person name="Bluhm B."/>
            <person name="Cannon C."/>
            <person name="Castanera R."/>
            <person name="Culley D."/>
            <person name="Daum C."/>
            <person name="Ezra D."/>
            <person name="Gonzalez J."/>
            <person name="Henrissat B."/>
            <person name="Kuo A."/>
            <person name="Liang C."/>
            <person name="Lipzen A."/>
            <person name="Lutzoni F."/>
            <person name="Magnuson J."/>
            <person name="Mondo S."/>
            <person name="Nolan M."/>
            <person name="Ohm R."/>
            <person name="Pangilinan J."/>
            <person name="Park H.-J."/>
            <person name="Ramirez L."/>
            <person name="Alfaro M."/>
            <person name="Sun H."/>
            <person name="Tritt A."/>
            <person name="Yoshinaga Y."/>
            <person name="Zwiers L.-H."/>
            <person name="Turgeon B."/>
            <person name="Goodwin S."/>
            <person name="Spatafora J."/>
            <person name="Crous P."/>
            <person name="Grigoriev I."/>
        </authorList>
    </citation>
    <scope>NUCLEOTIDE SEQUENCE</scope>
    <source>
        <strain evidence="11">HMLAC05119</strain>
    </source>
</reference>
<dbReference type="SMART" id="SM00382">
    <property type="entry name" value="AAA"/>
    <property type="match status" value="2"/>
</dbReference>
<dbReference type="Pfam" id="PF00005">
    <property type="entry name" value="ABC_tran"/>
    <property type="match status" value="2"/>
</dbReference>
<feature type="transmembrane region" description="Helical" evidence="9">
    <location>
        <begin position="1089"/>
        <end position="1109"/>
    </location>
</feature>
<keyword evidence="5" id="KW-0067">ATP-binding</keyword>
<feature type="transmembrane region" description="Helical" evidence="9">
    <location>
        <begin position="309"/>
        <end position="332"/>
    </location>
</feature>
<dbReference type="InterPro" id="IPR027417">
    <property type="entry name" value="P-loop_NTPase"/>
</dbReference>
<gene>
    <name evidence="11" type="ORF">BDU57DRAFT_496251</name>
</gene>
<dbReference type="InterPro" id="IPR017871">
    <property type="entry name" value="ABC_transporter-like_CS"/>
</dbReference>
<feature type="transmembrane region" description="Helical" evidence="9">
    <location>
        <begin position="425"/>
        <end position="447"/>
    </location>
</feature>
<evidence type="ECO:0000256" key="6">
    <source>
        <dbReference type="ARBA" id="ARBA00022989"/>
    </source>
</evidence>
<feature type="region of interest" description="Disordered" evidence="8">
    <location>
        <begin position="260"/>
        <end position="285"/>
    </location>
</feature>
<feature type="domain" description="ABC transporter" evidence="10">
    <location>
        <begin position="601"/>
        <end position="855"/>
    </location>
</feature>
<evidence type="ECO:0000256" key="2">
    <source>
        <dbReference type="ARBA" id="ARBA00022448"/>
    </source>
</evidence>
<dbReference type="AlphaFoldDB" id="A0A6A5QKF4"/>
<evidence type="ECO:0000313" key="11">
    <source>
        <dbReference type="EMBL" id="KAF1916075.1"/>
    </source>
</evidence>
<dbReference type="FunFam" id="3.40.50.300:FF:001433">
    <property type="entry name" value="ABC transporter, putative"/>
    <property type="match status" value="1"/>
</dbReference>
<evidence type="ECO:0000256" key="5">
    <source>
        <dbReference type="ARBA" id="ARBA00022840"/>
    </source>
</evidence>
<evidence type="ECO:0000256" key="7">
    <source>
        <dbReference type="ARBA" id="ARBA00023136"/>
    </source>
</evidence>
<keyword evidence="12" id="KW-1185">Reference proteome</keyword>
<evidence type="ECO:0000256" key="4">
    <source>
        <dbReference type="ARBA" id="ARBA00022741"/>
    </source>
</evidence>
<keyword evidence="11" id="KW-0378">Hydrolase</keyword>
<dbReference type="PANTHER" id="PTHR48041">
    <property type="entry name" value="ABC TRANSPORTER G FAMILY MEMBER 28"/>
    <property type="match status" value="1"/>
</dbReference>
<feature type="domain" description="ABC transporter" evidence="10">
    <location>
        <begin position="1"/>
        <end position="217"/>
    </location>
</feature>
<evidence type="ECO:0000256" key="8">
    <source>
        <dbReference type="SAM" id="MobiDB-lite"/>
    </source>
</evidence>
<dbReference type="PANTHER" id="PTHR48041:SF119">
    <property type="entry name" value="ROA1P"/>
    <property type="match status" value="1"/>
</dbReference>
<evidence type="ECO:0000256" key="1">
    <source>
        <dbReference type="ARBA" id="ARBA00004141"/>
    </source>
</evidence>
<dbReference type="Pfam" id="PF01061">
    <property type="entry name" value="ABC2_membrane"/>
    <property type="match status" value="2"/>
</dbReference>
<dbReference type="InterPro" id="IPR003593">
    <property type="entry name" value="AAA+_ATPase"/>
</dbReference>
<evidence type="ECO:0000313" key="12">
    <source>
        <dbReference type="Proteomes" id="UP000800096"/>
    </source>
</evidence>
<dbReference type="Gene3D" id="3.40.50.300">
    <property type="entry name" value="P-loop containing nucleotide triphosphate hydrolases"/>
    <property type="match status" value="2"/>
</dbReference>
<name>A0A6A5QKF4_AMPQU</name>
<keyword evidence="4" id="KW-0547">Nucleotide-binding</keyword>
<dbReference type="InterPro" id="IPR050352">
    <property type="entry name" value="ABCG_transporters"/>
</dbReference>
<dbReference type="GO" id="GO:0005524">
    <property type="term" value="F:ATP binding"/>
    <property type="evidence" value="ECO:0007669"/>
    <property type="project" value="UniProtKB-KW"/>
</dbReference>
<protein>
    <submittedName>
        <fullName evidence="11">P-loop containing nucleoside triphosphate hydrolase protein</fullName>
    </submittedName>
</protein>
<feature type="transmembrane region" description="Helical" evidence="9">
    <location>
        <begin position="544"/>
        <end position="565"/>
    </location>
</feature>
<dbReference type="GO" id="GO:0016887">
    <property type="term" value="F:ATP hydrolysis activity"/>
    <property type="evidence" value="ECO:0007669"/>
    <property type="project" value="InterPro"/>
</dbReference>
<feature type="transmembrane region" description="Helical" evidence="9">
    <location>
        <begin position="1015"/>
        <end position="1042"/>
    </location>
</feature>
<dbReference type="SUPFAM" id="SSF52540">
    <property type="entry name" value="P-loop containing nucleoside triphosphate hydrolases"/>
    <property type="match status" value="2"/>
</dbReference>
<feature type="transmembrane region" description="Helical" evidence="9">
    <location>
        <begin position="395"/>
        <end position="413"/>
    </location>
</feature>
<sequence length="1209" mass="134174">MPSGTLTAIIGGSGSGKTSLLNQMSGRMQGKRLSTSGRTYFNGSHDPTAIRSAYVIQQDILLHTLTVRETLMYASQLRLPSSVSQAERNQLVEEVILELGLKEAADTRIGNHAHKGCSGGEKRRTSIGVQLLSNPSLLWLDEPTTGLDSTSAHQVVKTLQNLARRGRTIIVTIHQPRSEIYSLFDNVVLLTRGSLAYAGSARKCLPYFATLGHEMPRFTNPAEYLIDLVSVDNRSEVAEAAAEQRVDCIKEAWRDHLSTSTNEKAAESMNPLAASPSQKESRRNQNTSIIQQVRVLTARTWTVTIRDPMGMFGSLFEAVAMAIITGWIFLNLDGSLSGIRSRQGALYNAAALQGYLILLYETYRLITDIQLFDEERRQGVVSIPAFLISRRLARFFIEDIPVPLIFSIIYYFMTGFRADGGQFLTFFSVVLLLQYIAVCLAMTCVAVSRNFAGASLVANLAYTLQSMGCGYFIQSNTIPVYVRWTKWACYLFYAFGALSANEFTGQFYDCPLEGGSSNPACKEYTGEFILTSLGFPGNWVWRPMLALVGYVIAFYFGAGLILRFWSAEIVMARARPSNSDASAGKEKMAEPAPGNVRTVTIRLHDFALDIEKRALRQKRTKTILQPLAVEFRPGSLNVIMGPSGSGKTSLLNSMAGRLKDDLGTRYKQAGSMTFNGAEPSQDVIHSICSFVTQDDDALLASLTVRETLRYAAGLRLPEWMSKEQKTQRAEEILLKMGLKDCADNLIGNDLIKGISGGEKRRVTIAVQILTEPRVLLLDEPLSGLDAFTALSIVDVLRGLSQEGRTLVVTIHQPRSDLFTHFGNILLLARGGHPIYAGPAREMLPHFAAQGYECPRHINPADFALDLITVDLQHEEREAASRAKVMKLIESWSSDMFHAARTGSIATPAELGSLAREPSSFVTAYSILIRRMTKNMFRQPDIMIARIMQVVGMGIVLALYFAPLKNNYFAIQNRMGFIIEVAPLYFVGMLNNIAVYPIERDVFNRDFDDRIYGVEVFFMTYISLTTPFEIISCIIFSLLAVFAVGLERNASTFFIITYNAFCITSCGESLGIAFNTLFTHTGFSVNCMSVFLSVAQVMGGVLSLSIPSFLQAFNHLSPVKWAVGNMAVYTFRDLEFTCEDWQRINGQCPITTGEQVLDLYKLNVDPNMSIMALGICAIAYRFFAYVVLKIVKERWFGKLWKKFGGKNSGR</sequence>
<dbReference type="Proteomes" id="UP000800096">
    <property type="component" value="Unassembled WGS sequence"/>
</dbReference>
<keyword evidence="6 9" id="KW-1133">Transmembrane helix</keyword>
<feature type="transmembrane region" description="Helical" evidence="9">
    <location>
        <begin position="942"/>
        <end position="962"/>
    </location>
</feature>
<comment type="subcellular location">
    <subcellularLocation>
        <location evidence="1">Membrane</location>
        <topology evidence="1">Multi-pass membrane protein</topology>
    </subcellularLocation>
</comment>
<dbReference type="PROSITE" id="PS50893">
    <property type="entry name" value="ABC_TRANSPORTER_2"/>
    <property type="match status" value="2"/>
</dbReference>
<dbReference type="InterPro" id="IPR013525">
    <property type="entry name" value="ABC2_TM"/>
</dbReference>
<dbReference type="GO" id="GO:0140359">
    <property type="term" value="F:ABC-type transporter activity"/>
    <property type="evidence" value="ECO:0007669"/>
    <property type="project" value="InterPro"/>
</dbReference>
<dbReference type="PROSITE" id="PS00211">
    <property type="entry name" value="ABC_TRANSPORTER_1"/>
    <property type="match status" value="1"/>
</dbReference>
<evidence type="ECO:0000256" key="3">
    <source>
        <dbReference type="ARBA" id="ARBA00022692"/>
    </source>
</evidence>
<dbReference type="InterPro" id="IPR003439">
    <property type="entry name" value="ABC_transporter-like_ATP-bd"/>
</dbReference>
<feature type="transmembrane region" description="Helical" evidence="9">
    <location>
        <begin position="974"/>
        <end position="994"/>
    </location>
</feature>
<dbReference type="Pfam" id="PF19055">
    <property type="entry name" value="ABC2_membrane_7"/>
    <property type="match status" value="2"/>
</dbReference>
<accession>A0A6A5QKF4</accession>
<feature type="transmembrane region" description="Helical" evidence="9">
    <location>
        <begin position="1054"/>
        <end position="1077"/>
    </location>
</feature>